<accession>A0AAT9H014</accession>
<evidence type="ECO:0000313" key="1">
    <source>
        <dbReference type="EMBL" id="BFM42825.1"/>
    </source>
</evidence>
<organism evidence="1">
    <name type="scientific">Flavobacterium sp. CFS9</name>
    <dbReference type="NCBI Taxonomy" id="3143118"/>
    <lineage>
        <taxon>Bacteria</taxon>
        <taxon>Pseudomonadati</taxon>
        <taxon>Bacteroidota</taxon>
        <taxon>Flavobacteriia</taxon>
        <taxon>Flavobacteriales</taxon>
        <taxon>Flavobacteriaceae</taxon>
        <taxon>Flavobacterium</taxon>
    </lineage>
</organism>
<evidence type="ECO:0008006" key="2">
    <source>
        <dbReference type="Google" id="ProtNLM"/>
    </source>
</evidence>
<gene>
    <name evidence="1" type="ORF">CFS9_14660</name>
</gene>
<dbReference type="RefSeq" id="WP_369617942.1">
    <property type="nucleotide sequence ID" value="NZ_AP031573.1"/>
</dbReference>
<dbReference type="EMBL" id="AP031573">
    <property type="protein sequence ID" value="BFM42825.1"/>
    <property type="molecule type" value="Genomic_DNA"/>
</dbReference>
<proteinExistence type="predicted"/>
<sequence>MNSNFIDTSENISDSSEKGLFKISNNQKTAILRSRIEIENGNFHKNEDVISEIRKWLNNNQK</sequence>
<name>A0AAT9H014_9FLAO</name>
<protein>
    <recommendedName>
        <fullName evidence="2">Antitoxin ParD1/3/4</fullName>
    </recommendedName>
</protein>
<dbReference type="AlphaFoldDB" id="A0AAT9H014"/>
<reference evidence="1" key="1">
    <citation type="submission" date="2024-05" db="EMBL/GenBank/DDBJ databases">
        <title>Whole-Genome Sequence of CFS9, a Potential Fish Probiotic Isolated from the Body Surface of Silurus asotus.</title>
        <authorList>
            <person name="Kojima M."/>
            <person name="Tobioka K."/>
            <person name="Yokota K."/>
            <person name="Nakatani H."/>
            <person name="Hori K."/>
            <person name="Tamaru Y."/>
            <person name="Okazaki F."/>
        </authorList>
    </citation>
    <scope>NUCLEOTIDE SEQUENCE</scope>
    <source>
        <strain evidence="1">CFS9</strain>
    </source>
</reference>